<evidence type="ECO:0000313" key="2">
    <source>
        <dbReference type="EMBL" id="MBD8109209.1"/>
    </source>
</evidence>
<dbReference type="Proteomes" id="UP000661012">
    <property type="component" value="Unassembled WGS sequence"/>
</dbReference>
<name>A0ABR9A0Z4_9GAMM</name>
<evidence type="ECO:0008006" key="4">
    <source>
        <dbReference type="Google" id="ProtNLM"/>
    </source>
</evidence>
<keyword evidence="3" id="KW-1185">Reference proteome</keyword>
<organism evidence="2 3">
    <name type="scientific">Erwinia persicina</name>
    <dbReference type="NCBI Taxonomy" id="55211"/>
    <lineage>
        <taxon>Bacteria</taxon>
        <taxon>Pseudomonadati</taxon>
        <taxon>Pseudomonadota</taxon>
        <taxon>Gammaproteobacteria</taxon>
        <taxon>Enterobacterales</taxon>
        <taxon>Erwiniaceae</taxon>
        <taxon>Erwinia</taxon>
    </lineage>
</organism>
<proteinExistence type="predicted"/>
<dbReference type="EMBL" id="JACYNN010000037">
    <property type="protein sequence ID" value="MBD8109209.1"/>
    <property type="molecule type" value="Genomic_DNA"/>
</dbReference>
<sequence length="173" mass="19744">MNTQNIKTAASESSGRWGERQDGGTTGATDRPEKVFYSPSLFIGWHAVRVSGKWRTRADGRTLGELRQTWPDMVLVKLSEYQALSAARHCTPVKEIDEARFTDQLEVLPPEDWQYPGKGQGQSFKSSEYWSGDVTAIFAHVQGRFFEFRDRCTLSHQDIVARIQKEVFDREQA</sequence>
<accession>A0ABR9A0Z4</accession>
<feature type="compositionally biased region" description="Polar residues" evidence="1">
    <location>
        <begin position="1"/>
        <end position="14"/>
    </location>
</feature>
<feature type="region of interest" description="Disordered" evidence="1">
    <location>
        <begin position="1"/>
        <end position="32"/>
    </location>
</feature>
<evidence type="ECO:0000256" key="1">
    <source>
        <dbReference type="SAM" id="MobiDB-lite"/>
    </source>
</evidence>
<dbReference type="RefSeq" id="WP_191931321.1">
    <property type="nucleotide sequence ID" value="NZ_JACYNM010000038.1"/>
</dbReference>
<gene>
    <name evidence="2" type="ORF">IFT93_22860</name>
</gene>
<protein>
    <recommendedName>
        <fullName evidence="4">DUF1367 domain-containing protein</fullName>
    </recommendedName>
</protein>
<evidence type="ECO:0000313" key="3">
    <source>
        <dbReference type="Proteomes" id="UP000661012"/>
    </source>
</evidence>
<comment type="caution">
    <text evidence="2">The sequence shown here is derived from an EMBL/GenBank/DDBJ whole genome shotgun (WGS) entry which is preliminary data.</text>
</comment>
<reference evidence="2 3" key="1">
    <citation type="journal article" date="2020" name="FEMS Microbiol. Ecol.">
        <title>Temporal dynamics of bacterial communities during seed development and maturation.</title>
        <authorList>
            <person name="Chesneau G."/>
            <person name="Torres-Cortes G."/>
            <person name="Briand M."/>
            <person name="Darrasse A."/>
            <person name="Preveaux A."/>
            <person name="Marais C."/>
            <person name="Jacques M.A."/>
            <person name="Shade A."/>
            <person name="Barret M."/>
        </authorList>
    </citation>
    <scope>NUCLEOTIDE SEQUENCE [LARGE SCALE GENOMIC DNA]</scope>
    <source>
        <strain evidence="2 3">CFBP13732</strain>
    </source>
</reference>